<reference evidence="1" key="1">
    <citation type="submission" date="2020-11" db="EMBL/GenBank/DDBJ databases">
        <authorList>
            <person name="Tran Van P."/>
        </authorList>
    </citation>
    <scope>NUCLEOTIDE SEQUENCE</scope>
</reference>
<protein>
    <submittedName>
        <fullName evidence="1">Uncharacterized protein</fullName>
    </submittedName>
</protein>
<dbReference type="AlphaFoldDB" id="A0A7R9LWM8"/>
<keyword evidence="2" id="KW-1185">Reference proteome</keyword>
<name>A0A7R9LWM8_9ACAR</name>
<dbReference type="EMBL" id="OC896126">
    <property type="protein sequence ID" value="CAD7647939.1"/>
    <property type="molecule type" value="Genomic_DNA"/>
</dbReference>
<gene>
    <name evidence="1" type="ORF">OSB1V03_LOCUS21684</name>
</gene>
<dbReference type="Proteomes" id="UP000759131">
    <property type="component" value="Unassembled WGS sequence"/>
</dbReference>
<feature type="non-terminal residue" evidence="1">
    <location>
        <position position="198"/>
    </location>
</feature>
<proteinExistence type="predicted"/>
<organism evidence="1">
    <name type="scientific">Medioppia subpectinata</name>
    <dbReference type="NCBI Taxonomy" id="1979941"/>
    <lineage>
        <taxon>Eukaryota</taxon>
        <taxon>Metazoa</taxon>
        <taxon>Ecdysozoa</taxon>
        <taxon>Arthropoda</taxon>
        <taxon>Chelicerata</taxon>
        <taxon>Arachnida</taxon>
        <taxon>Acari</taxon>
        <taxon>Acariformes</taxon>
        <taxon>Sarcoptiformes</taxon>
        <taxon>Oribatida</taxon>
        <taxon>Brachypylina</taxon>
        <taxon>Oppioidea</taxon>
        <taxon>Oppiidae</taxon>
        <taxon>Medioppia</taxon>
    </lineage>
</organism>
<evidence type="ECO:0000313" key="2">
    <source>
        <dbReference type="Proteomes" id="UP000759131"/>
    </source>
</evidence>
<sequence length="198" mass="22747">MYKNGKQWRLTFGGKGIEMHFQGMNPSCDKSIINRFSGNGFDCEVRYQLANNSRIETNCFTVATNITDKTSQYAPKDIIFRASNTSDNQWVVIYNKKSRNISCYSPQETTQKLVTNKTKCRELIGRNQTVIEAIDPSIVKSIDAIVENPSGNVIHGYYIFFRRDGRPVFCDKSMFDPKNRCKEETDIKEKKISPKDTK</sequence>
<dbReference type="EMBL" id="CAJPIZ010041551">
    <property type="protein sequence ID" value="CAG2121738.1"/>
    <property type="molecule type" value="Genomic_DNA"/>
</dbReference>
<accession>A0A7R9LWM8</accession>
<evidence type="ECO:0000313" key="1">
    <source>
        <dbReference type="EMBL" id="CAD7647939.1"/>
    </source>
</evidence>